<feature type="transmembrane region" description="Helical" evidence="1">
    <location>
        <begin position="48"/>
        <end position="69"/>
    </location>
</feature>
<protein>
    <recommendedName>
        <fullName evidence="4">5-bromo-4-chloroindolyl phosphate hydrolysis protein</fullName>
    </recommendedName>
</protein>
<keyword evidence="1" id="KW-0812">Transmembrane</keyword>
<dbReference type="STRING" id="1166337.SAMN05192580_0182"/>
<evidence type="ECO:0000256" key="1">
    <source>
        <dbReference type="SAM" id="Phobius"/>
    </source>
</evidence>
<sequence>MRDLERVTNEAANLLASKAGDMLHRLSPEGRRMRERAKARRRAAMMRGFRRLLLAWAAVVIGAMAYGIIVAPLGVTGVMAVAALLLLATVAVLAMSSTPAETPVSLAQADLPLLPSRTEAWLVSERPALPAPAARLSDGIGLRLEALAPQLQRLDPADPAAHAVRKLIAEDLPELVEGYKRVPESLRTQARDGRQSPDQQLTEGLRVVDEELKRMCEQLASGELDKLAVQGRYLELKYRDADRLG</sequence>
<evidence type="ECO:0008006" key="4">
    <source>
        <dbReference type="Google" id="ProtNLM"/>
    </source>
</evidence>
<accession>A0A1I6JEP9</accession>
<evidence type="ECO:0000313" key="2">
    <source>
        <dbReference type="EMBL" id="SFR77446.1"/>
    </source>
</evidence>
<proteinExistence type="predicted"/>
<keyword evidence="1" id="KW-1133">Transmembrane helix</keyword>
<evidence type="ECO:0000313" key="3">
    <source>
        <dbReference type="Proteomes" id="UP000198824"/>
    </source>
</evidence>
<dbReference type="RefSeq" id="WP_165611163.1">
    <property type="nucleotide sequence ID" value="NZ_FOZG01000001.1"/>
</dbReference>
<keyword evidence="1" id="KW-0472">Membrane</keyword>
<dbReference type="EMBL" id="FOZG01000001">
    <property type="protein sequence ID" value="SFR77446.1"/>
    <property type="molecule type" value="Genomic_DNA"/>
</dbReference>
<gene>
    <name evidence="2" type="ORF">SAMN05192580_0182</name>
</gene>
<name>A0A1I6JEP9_9SPHN</name>
<dbReference type="AlphaFoldDB" id="A0A1I6JEP9"/>
<reference evidence="2 3" key="1">
    <citation type="submission" date="2016-10" db="EMBL/GenBank/DDBJ databases">
        <authorList>
            <person name="de Groot N.N."/>
        </authorList>
    </citation>
    <scope>NUCLEOTIDE SEQUENCE [LARGE SCALE GENOMIC DNA]</scope>
    <source>
        <strain evidence="2 3">S5-249</strain>
    </source>
</reference>
<keyword evidence="3" id="KW-1185">Reference proteome</keyword>
<feature type="transmembrane region" description="Helical" evidence="1">
    <location>
        <begin position="75"/>
        <end position="95"/>
    </location>
</feature>
<organism evidence="2 3">
    <name type="scientific">Sphingomonas jatrophae</name>
    <dbReference type="NCBI Taxonomy" id="1166337"/>
    <lineage>
        <taxon>Bacteria</taxon>
        <taxon>Pseudomonadati</taxon>
        <taxon>Pseudomonadota</taxon>
        <taxon>Alphaproteobacteria</taxon>
        <taxon>Sphingomonadales</taxon>
        <taxon>Sphingomonadaceae</taxon>
        <taxon>Sphingomonas</taxon>
    </lineage>
</organism>
<dbReference type="Proteomes" id="UP000198824">
    <property type="component" value="Unassembled WGS sequence"/>
</dbReference>